<keyword evidence="13" id="KW-0325">Glycoprotein</keyword>
<dbReference type="PROSITE" id="PS00107">
    <property type="entry name" value="PROTEIN_KINASE_ATP"/>
    <property type="match status" value="2"/>
</dbReference>
<dbReference type="Gene3D" id="1.10.510.10">
    <property type="entry name" value="Transferase(Phosphotransferase) domain 1"/>
    <property type="match status" value="2"/>
</dbReference>
<feature type="binding site" evidence="14">
    <location>
        <position position="1082"/>
    </location>
    <ligand>
        <name>ATP</name>
        <dbReference type="ChEBI" id="CHEBI:30616"/>
    </ligand>
</feature>
<evidence type="ECO:0000256" key="16">
    <source>
        <dbReference type="SAM" id="SignalP"/>
    </source>
</evidence>
<dbReference type="InterPro" id="IPR001245">
    <property type="entry name" value="Ser-Thr/Tyr_kinase_cat_dom"/>
</dbReference>
<dbReference type="GO" id="GO:0005509">
    <property type="term" value="F:calcium ion binding"/>
    <property type="evidence" value="ECO:0007669"/>
    <property type="project" value="InterPro"/>
</dbReference>
<feature type="domain" description="Protein kinase" evidence="17">
    <location>
        <begin position="1053"/>
        <end position="1335"/>
    </location>
</feature>
<dbReference type="Proteomes" id="UP000008022">
    <property type="component" value="Unassembled WGS sequence"/>
</dbReference>
<evidence type="ECO:0000256" key="12">
    <source>
        <dbReference type="ARBA" id="ARBA00023157"/>
    </source>
</evidence>
<dbReference type="PROSITE" id="PS50011">
    <property type="entry name" value="PROTEIN_KINASE_DOM"/>
    <property type="match status" value="2"/>
</dbReference>
<dbReference type="STRING" id="4529.A0A0E0NMM4"/>
<evidence type="ECO:0000256" key="14">
    <source>
        <dbReference type="PROSITE-ProRule" id="PRU10141"/>
    </source>
</evidence>
<feature type="transmembrane region" description="Helical" evidence="15">
    <location>
        <begin position="978"/>
        <end position="1004"/>
    </location>
</feature>
<dbReference type="PANTHER" id="PTHR27005">
    <property type="entry name" value="WALL-ASSOCIATED RECEPTOR KINASE-LIKE 21"/>
    <property type="match status" value="1"/>
</dbReference>
<keyword evidence="3" id="KW-0245">EGF-like domain</keyword>
<feature type="binding site" evidence="14">
    <location>
        <position position="320"/>
    </location>
    <ligand>
        <name>ATP</name>
        <dbReference type="ChEBI" id="CHEBI:30616"/>
    </ligand>
</feature>
<dbReference type="Gramene" id="ORUFI02G38380.1">
    <property type="protein sequence ID" value="ORUFI02G38380.1"/>
    <property type="gene ID" value="ORUFI02G38380"/>
</dbReference>
<dbReference type="Pfam" id="PF07714">
    <property type="entry name" value="PK_Tyr_Ser-Thr"/>
    <property type="match status" value="2"/>
</dbReference>
<keyword evidence="11 15" id="KW-0472">Membrane</keyword>
<dbReference type="eggNOG" id="ENOG502QQPF">
    <property type="taxonomic scope" value="Eukaryota"/>
</dbReference>
<evidence type="ECO:0000256" key="7">
    <source>
        <dbReference type="ARBA" id="ARBA00022741"/>
    </source>
</evidence>
<evidence type="ECO:0000256" key="5">
    <source>
        <dbReference type="ARBA" id="ARBA00022692"/>
    </source>
</evidence>
<dbReference type="PANTHER" id="PTHR27005:SF394">
    <property type="entry name" value="OS02G0808100 PROTEIN"/>
    <property type="match status" value="1"/>
</dbReference>
<dbReference type="GO" id="GO:0005524">
    <property type="term" value="F:ATP binding"/>
    <property type="evidence" value="ECO:0007669"/>
    <property type="project" value="UniProtKB-UniRule"/>
</dbReference>
<dbReference type="Pfam" id="PF07645">
    <property type="entry name" value="EGF_CA"/>
    <property type="match status" value="1"/>
</dbReference>
<evidence type="ECO:0000256" key="6">
    <source>
        <dbReference type="ARBA" id="ARBA00022729"/>
    </source>
</evidence>
<dbReference type="CDD" id="cd14066">
    <property type="entry name" value="STKc_IRAK"/>
    <property type="match status" value="2"/>
</dbReference>
<evidence type="ECO:0000256" key="10">
    <source>
        <dbReference type="ARBA" id="ARBA00022989"/>
    </source>
</evidence>
<dbReference type="InterPro" id="IPR000742">
    <property type="entry name" value="EGF"/>
</dbReference>
<evidence type="ECO:0000256" key="15">
    <source>
        <dbReference type="SAM" id="Phobius"/>
    </source>
</evidence>
<keyword evidence="7 14" id="KW-0547">Nucleotide-binding</keyword>
<comment type="subcellular location">
    <subcellularLocation>
        <location evidence="1">Membrane</location>
        <topology evidence="1">Single-pass type I membrane protein</topology>
    </subcellularLocation>
</comment>
<dbReference type="HOGENOM" id="CLU_251861_0_0_1"/>
<feature type="domain" description="Protein kinase" evidence="17">
    <location>
        <begin position="291"/>
        <end position="573"/>
    </location>
</feature>
<dbReference type="SUPFAM" id="SSF56112">
    <property type="entry name" value="Protein kinase-like (PK-like)"/>
    <property type="match status" value="2"/>
</dbReference>
<evidence type="ECO:0000256" key="4">
    <source>
        <dbReference type="ARBA" id="ARBA00022679"/>
    </source>
</evidence>
<proteinExistence type="predicted"/>
<dbReference type="Pfam" id="PF13947">
    <property type="entry name" value="GUB_WAK_bind"/>
    <property type="match status" value="2"/>
</dbReference>
<dbReference type="PROSITE" id="PS01187">
    <property type="entry name" value="EGF_CA"/>
    <property type="match status" value="1"/>
</dbReference>
<reference evidence="18" key="2">
    <citation type="submission" date="2015-06" db="UniProtKB">
        <authorList>
            <consortium name="EnsemblPlants"/>
        </authorList>
    </citation>
    <scope>IDENTIFICATION</scope>
</reference>
<organism evidence="18 19">
    <name type="scientific">Oryza rufipogon</name>
    <name type="common">Brownbeard rice</name>
    <name type="synonym">Asian wild rice</name>
    <dbReference type="NCBI Taxonomy" id="4529"/>
    <lineage>
        <taxon>Eukaryota</taxon>
        <taxon>Viridiplantae</taxon>
        <taxon>Streptophyta</taxon>
        <taxon>Embryophyta</taxon>
        <taxon>Tracheophyta</taxon>
        <taxon>Spermatophyta</taxon>
        <taxon>Magnoliopsida</taxon>
        <taxon>Liliopsida</taxon>
        <taxon>Poales</taxon>
        <taxon>Poaceae</taxon>
        <taxon>BOP clade</taxon>
        <taxon>Oryzoideae</taxon>
        <taxon>Oryzeae</taxon>
        <taxon>Oryzinae</taxon>
        <taxon>Oryza</taxon>
    </lineage>
</organism>
<dbReference type="GO" id="GO:0007166">
    <property type="term" value="P:cell surface receptor signaling pathway"/>
    <property type="evidence" value="ECO:0007669"/>
    <property type="project" value="InterPro"/>
</dbReference>
<evidence type="ECO:0000256" key="11">
    <source>
        <dbReference type="ARBA" id="ARBA00023136"/>
    </source>
</evidence>
<evidence type="ECO:0000313" key="18">
    <source>
        <dbReference type="EnsemblPlants" id="ORUFI02G38380.1"/>
    </source>
</evidence>
<keyword evidence="19" id="KW-1185">Reference proteome</keyword>
<dbReference type="InterPro" id="IPR001881">
    <property type="entry name" value="EGF-like_Ca-bd_dom"/>
</dbReference>
<keyword evidence="6 16" id="KW-0732">Signal</keyword>
<dbReference type="InterPro" id="IPR049883">
    <property type="entry name" value="NOTCH1_EGF-like"/>
</dbReference>
<evidence type="ECO:0000256" key="2">
    <source>
        <dbReference type="ARBA" id="ARBA00022527"/>
    </source>
</evidence>
<keyword evidence="2" id="KW-0723">Serine/threonine-protein kinase</keyword>
<dbReference type="SUPFAM" id="SSF57196">
    <property type="entry name" value="EGF/Laminin"/>
    <property type="match status" value="1"/>
</dbReference>
<dbReference type="InterPro" id="IPR017441">
    <property type="entry name" value="Protein_kinase_ATP_BS"/>
</dbReference>
<evidence type="ECO:0000256" key="9">
    <source>
        <dbReference type="ARBA" id="ARBA00022840"/>
    </source>
</evidence>
<dbReference type="SMART" id="SM00220">
    <property type="entry name" value="S_TKc"/>
    <property type="match status" value="2"/>
</dbReference>
<keyword evidence="12" id="KW-1015">Disulfide bond</keyword>
<dbReference type="FunFam" id="1.10.510.10:FF:000084">
    <property type="entry name" value="Wall-associated receptor kinase 2"/>
    <property type="match status" value="2"/>
</dbReference>
<name>A0A0E0NMM4_ORYRU</name>
<evidence type="ECO:0000256" key="8">
    <source>
        <dbReference type="ARBA" id="ARBA00022777"/>
    </source>
</evidence>
<dbReference type="SMART" id="SM00181">
    <property type="entry name" value="EGF"/>
    <property type="match status" value="3"/>
</dbReference>
<dbReference type="CDD" id="cd00054">
    <property type="entry name" value="EGF_CA"/>
    <property type="match status" value="1"/>
</dbReference>
<evidence type="ECO:0000259" key="17">
    <source>
        <dbReference type="PROSITE" id="PS50011"/>
    </source>
</evidence>
<reference evidence="19" key="1">
    <citation type="submission" date="2013-06" db="EMBL/GenBank/DDBJ databases">
        <authorList>
            <person name="Zhao Q."/>
        </authorList>
    </citation>
    <scope>NUCLEOTIDE SEQUENCE</scope>
    <source>
        <strain evidence="19">cv. W1943</strain>
    </source>
</reference>
<protein>
    <recommendedName>
        <fullName evidence="17">Protein kinase domain-containing protein</fullName>
    </recommendedName>
</protein>
<feature type="signal peptide" evidence="16">
    <location>
        <begin position="1"/>
        <end position="27"/>
    </location>
</feature>
<feature type="chain" id="PRO_5002368964" description="Protein kinase domain-containing protein" evidence="16">
    <location>
        <begin position="28"/>
        <end position="1374"/>
    </location>
</feature>
<keyword evidence="5 15" id="KW-0812">Transmembrane</keyword>
<dbReference type="InterPro" id="IPR025287">
    <property type="entry name" value="WAK_GUB"/>
</dbReference>
<dbReference type="InterPro" id="IPR008271">
    <property type="entry name" value="Ser/Thr_kinase_AS"/>
</dbReference>
<keyword evidence="9 14" id="KW-0067">ATP-binding</keyword>
<dbReference type="GO" id="GO:0005886">
    <property type="term" value="C:plasma membrane"/>
    <property type="evidence" value="ECO:0007669"/>
    <property type="project" value="TreeGrafter"/>
</dbReference>
<dbReference type="InterPro" id="IPR045274">
    <property type="entry name" value="WAK-like"/>
</dbReference>
<evidence type="ECO:0000256" key="3">
    <source>
        <dbReference type="ARBA" id="ARBA00022536"/>
    </source>
</evidence>
<dbReference type="InterPro" id="IPR000719">
    <property type="entry name" value="Prot_kinase_dom"/>
</dbReference>
<dbReference type="Gene3D" id="3.30.200.20">
    <property type="entry name" value="Phosphorylase Kinase, domain 1"/>
    <property type="match status" value="2"/>
</dbReference>
<keyword evidence="8" id="KW-0418">Kinase</keyword>
<keyword evidence="10 15" id="KW-1133">Transmembrane helix</keyword>
<dbReference type="Gene3D" id="2.10.25.10">
    <property type="entry name" value="Laminin"/>
    <property type="match status" value="1"/>
</dbReference>
<evidence type="ECO:0000256" key="1">
    <source>
        <dbReference type="ARBA" id="ARBA00004479"/>
    </source>
</evidence>
<evidence type="ECO:0000256" key="13">
    <source>
        <dbReference type="ARBA" id="ARBA00023180"/>
    </source>
</evidence>
<keyword evidence="4" id="KW-0808">Transferase</keyword>
<dbReference type="InterPro" id="IPR011009">
    <property type="entry name" value="Kinase-like_dom_sf"/>
</dbReference>
<dbReference type="EnsemblPlants" id="ORUFI02G38380.1">
    <property type="protein sequence ID" value="ORUFI02G38380.1"/>
    <property type="gene ID" value="ORUFI02G38380"/>
</dbReference>
<dbReference type="SMART" id="SM00179">
    <property type="entry name" value="EGF_CA"/>
    <property type="match status" value="3"/>
</dbReference>
<dbReference type="GO" id="GO:0004674">
    <property type="term" value="F:protein serine/threonine kinase activity"/>
    <property type="evidence" value="ECO:0007669"/>
    <property type="project" value="UniProtKB-KW"/>
</dbReference>
<dbReference type="InterPro" id="IPR018097">
    <property type="entry name" value="EGF_Ca-bd_CS"/>
</dbReference>
<sequence length="1374" mass="152373">MDLNSNPIVLSLLLICRLSPVTPAASAQQLTGCRDKCGNINVPYPFGIGARCARDEGFQLNCDDSASPPRLLTLQFEQHPQLVSLSLADGEARVLLKPESKCYPPPEERSSDVPTSSYTSINGSTTYRYSPEKNRLVALGCPNLGYIVDGSGNYVSGCMSACRRPSLGNDTVPRLPGRCTGERCCQSIIPPTLNFYVPRMFNFENGTAAVDNELRGGTTPCRATRATPTSTVDAQYGCYGDCTNMLGSHTCVCPPGTSGNWTDRNGCRPKDNFPLALKVVTEELKRATHNFASDRVLGRGGHGVVYKGVLEDKTVVAIKKSKMMEEAETKEFAREMFILSQINHRNVVKLLGCCLEVEVPMLVYEFVSNGTLYHYIHGKEPKADIPLDTRLRIAAESAEALSYMHSSASPPILHGDVKTANILLDDKFNAKVSDFGASKLAPTDEAEIATLVQGTCGYLDPEYLMTCQLTDKSDVYSFGVVMLELLTRKKALYLDGPEENRSLVSCFTTAMKVGRHQELLDSQVRNEMSAEMLEEITYLLMRCISMNGEERPTMKEVAERLEMLRRYQQHPWAEAEDNAEEIESLLGREQQNANYQLEQQNVLYLEEGHMATGTLSLQGVALAVVLLCRLAPVTPAASAQQLPGCPDKCGNISIPYPFGIGAGCARDEGFRLNCSNSESPPRLLTLQFEQPQQLVSLSLADGEARVLLKPKSACYLPSPRRASPGEGYGATYTSIDGSTTYRYSPEKNRLVALGCPNLGYIVDGSGNYVSGCMSACRRPSSSLSNAVPRLPGRCTGERCCQSIIPPTLNFYELRMFNFENGTAEEDAEFCGSTTPCRYVFLVEHTWIDTVYDDMKDFNRSDSEFEAVPVVLDWAIRNVANCDIAKRNRTDYACRSAHSECFNTSDRQGYRCNCSKGYEGNPYLDDGCIDINECLRQKEYGCYGDCTNMLGAYTCVCPPGTSGNPTERNGCRPKDKFTLALKVVTGVSVGVFLSVFMCFWLYLGLQKRKLIRTKQKFFEQNGGVILQQQMHSGGGAHGFRIFSTEELKRATNNFAADRVLGRGGHGVVYKGLLEDKTVVAIKKSKMMEKAETKEFAREMFILSQINHRNVVKLLGCCLEVEVPMLIYEFVSNGTLYHYIHAKEPKADIPLNIRLQIAAESAEALSYMHSSASPPILHGDVKTANILLDDKFNAKVSDFGASKLAPTDEAEIATLVQGTCGYLDPEYLMTCQLTDKSDVYSFGVVMLELLTRKKALYLDGPEEDRSLVSCFTTAMKVGRHQELLDNQVRNEMSDEMLQEIAHLLMRCISMNGEERPTMKEVAERLEMLRRYQQHPWAEAEDNADEIQSLLGSEQQNANYQLGQQDILYLEEGNIYI</sequence>
<dbReference type="FunFam" id="3.30.200.20:FF:000043">
    <property type="entry name" value="Wall-associated receptor kinase 2"/>
    <property type="match status" value="2"/>
</dbReference>
<dbReference type="FunFam" id="2.10.25.10:FF:001134">
    <property type="entry name" value="Putative wall-associated receptor protein kinase family protein"/>
    <property type="match status" value="1"/>
</dbReference>
<dbReference type="GO" id="GO:0030247">
    <property type="term" value="F:polysaccharide binding"/>
    <property type="evidence" value="ECO:0007669"/>
    <property type="project" value="InterPro"/>
</dbReference>
<dbReference type="PROSITE" id="PS00108">
    <property type="entry name" value="PROTEIN_KINASE_ST"/>
    <property type="match status" value="2"/>
</dbReference>
<dbReference type="OMA" id="QPGCESS"/>
<evidence type="ECO:0000313" key="19">
    <source>
        <dbReference type="Proteomes" id="UP000008022"/>
    </source>
</evidence>
<accession>A0A0E0NMM4</accession>